<feature type="domain" description="PilZ" evidence="1">
    <location>
        <begin position="117"/>
        <end position="226"/>
    </location>
</feature>
<keyword evidence="2" id="KW-0969">Cilium</keyword>
<dbReference type="GO" id="GO:0035438">
    <property type="term" value="F:cyclic-di-GMP binding"/>
    <property type="evidence" value="ECO:0007669"/>
    <property type="project" value="InterPro"/>
</dbReference>
<organism evidence="2 3">
    <name type="scientific">Inmirania thermothiophila</name>
    <dbReference type="NCBI Taxonomy" id="1750597"/>
    <lineage>
        <taxon>Bacteria</taxon>
        <taxon>Pseudomonadati</taxon>
        <taxon>Pseudomonadota</taxon>
        <taxon>Gammaproteobacteria</taxon>
        <taxon>Chromatiales</taxon>
        <taxon>Ectothiorhodospiraceae</taxon>
        <taxon>Inmirania</taxon>
    </lineage>
</organism>
<dbReference type="Gene3D" id="2.40.10.220">
    <property type="entry name" value="predicted glycosyltransferase like domains"/>
    <property type="match status" value="1"/>
</dbReference>
<keyword evidence="2" id="KW-0966">Cell projection</keyword>
<dbReference type="Pfam" id="PF07238">
    <property type="entry name" value="PilZ"/>
    <property type="match status" value="1"/>
</dbReference>
<sequence length="239" mass="26395">MAQPHVHTLEVTSPARIAQLLARAQDDRRPLVLRFESEAAPRGGAVAAVRPLEEYFLVEGIRRAKGEPLPEPGRGVHCRIDHPGERIEFVARVREAAPMGGQVLVRIAFPDRLLHHQRRAWVRVPVAAVAEVPVTLVDAAEGSLFGRLEDLSLGGLGSLVLMAGRGEPADLATVEGCIVQLPDGGVFHAGLEVRNVHPRSDGTLRVGARFSRIPRGQDHRLERFIREVERELLRRQRQP</sequence>
<keyword evidence="2" id="KW-0282">Flagellum</keyword>
<evidence type="ECO:0000313" key="3">
    <source>
        <dbReference type="Proteomes" id="UP000276634"/>
    </source>
</evidence>
<protein>
    <submittedName>
        <fullName evidence="2">C-di-GMP-binding flagellar brake protein YcgR</fullName>
    </submittedName>
</protein>
<dbReference type="Gene3D" id="2.30.110.10">
    <property type="entry name" value="Electron Transport, Fmn-binding Protein, Chain A"/>
    <property type="match status" value="1"/>
</dbReference>
<dbReference type="AlphaFoldDB" id="A0A3N1YB73"/>
<dbReference type="InterPro" id="IPR012349">
    <property type="entry name" value="Split_barrel_FMN-bd"/>
</dbReference>
<reference evidence="2 3" key="1">
    <citation type="submission" date="2018-11" db="EMBL/GenBank/DDBJ databases">
        <title>Genomic Encyclopedia of Type Strains, Phase IV (KMG-IV): sequencing the most valuable type-strain genomes for metagenomic binning, comparative biology and taxonomic classification.</title>
        <authorList>
            <person name="Goeker M."/>
        </authorList>
    </citation>
    <scope>NUCLEOTIDE SEQUENCE [LARGE SCALE GENOMIC DNA]</scope>
    <source>
        <strain evidence="2 3">DSM 100275</strain>
    </source>
</reference>
<keyword evidence="3" id="KW-1185">Reference proteome</keyword>
<evidence type="ECO:0000313" key="2">
    <source>
        <dbReference type="EMBL" id="ROR34902.1"/>
    </source>
</evidence>
<dbReference type="Proteomes" id="UP000276634">
    <property type="component" value="Unassembled WGS sequence"/>
</dbReference>
<proteinExistence type="predicted"/>
<name>A0A3N1YB73_9GAMM</name>
<dbReference type="EMBL" id="RJVI01000001">
    <property type="protein sequence ID" value="ROR34902.1"/>
    <property type="molecule type" value="Genomic_DNA"/>
</dbReference>
<dbReference type="RefSeq" id="WP_123400460.1">
    <property type="nucleotide sequence ID" value="NZ_RJVI01000001.1"/>
</dbReference>
<dbReference type="InterPro" id="IPR009875">
    <property type="entry name" value="PilZ_domain"/>
</dbReference>
<accession>A0A3N1YB73</accession>
<comment type="caution">
    <text evidence="2">The sequence shown here is derived from an EMBL/GenBank/DDBJ whole genome shotgun (WGS) entry which is preliminary data.</text>
</comment>
<evidence type="ECO:0000259" key="1">
    <source>
        <dbReference type="Pfam" id="PF07238"/>
    </source>
</evidence>
<gene>
    <name evidence="2" type="ORF">EDC57_0813</name>
</gene>